<dbReference type="PATRIC" id="fig|665952.3.peg.1554"/>
<dbReference type="NCBIfam" id="TIGR03567">
    <property type="entry name" value="FMN_reduc_SsuE"/>
    <property type="match status" value="1"/>
</dbReference>
<dbReference type="SUPFAM" id="SSF52218">
    <property type="entry name" value="Flavoproteins"/>
    <property type="match status" value="1"/>
</dbReference>
<feature type="domain" description="NADPH-dependent FMN reductase-like" evidence="4">
    <location>
        <begin position="14"/>
        <end position="152"/>
    </location>
</feature>
<protein>
    <submittedName>
        <fullName evidence="5">FMN reductase</fullName>
    </submittedName>
</protein>
<dbReference type="Gene3D" id="3.40.50.360">
    <property type="match status" value="1"/>
</dbReference>
<evidence type="ECO:0000256" key="1">
    <source>
        <dbReference type="ARBA" id="ARBA00022630"/>
    </source>
</evidence>
<dbReference type="Pfam" id="PF03358">
    <property type="entry name" value="FMN_red"/>
    <property type="match status" value="1"/>
</dbReference>
<dbReference type="InterPro" id="IPR029039">
    <property type="entry name" value="Flavoprotein-like_sf"/>
</dbReference>
<keyword evidence="6" id="KW-1185">Reference proteome</keyword>
<dbReference type="EMBL" id="ACWF01000082">
    <property type="protein sequence ID" value="EHL78311.1"/>
    <property type="molecule type" value="Genomic_DNA"/>
</dbReference>
<dbReference type="GO" id="GO:0046306">
    <property type="term" value="P:alkanesulfonate catabolic process"/>
    <property type="evidence" value="ECO:0007669"/>
    <property type="project" value="InterPro"/>
</dbReference>
<dbReference type="Proteomes" id="UP000011747">
    <property type="component" value="Unassembled WGS sequence"/>
</dbReference>
<dbReference type="InterPro" id="IPR020048">
    <property type="entry name" value="NADPH-dep_FMN_reduc_SsuE"/>
</dbReference>
<evidence type="ECO:0000256" key="3">
    <source>
        <dbReference type="ARBA" id="ARBA00023002"/>
    </source>
</evidence>
<dbReference type="InterPro" id="IPR005025">
    <property type="entry name" value="FMN_Rdtase-like_dom"/>
</dbReference>
<keyword evidence="2" id="KW-0288">FMN</keyword>
<dbReference type="InterPro" id="IPR051814">
    <property type="entry name" value="NAD(P)H-dep_FMN_reductase"/>
</dbReference>
<evidence type="ECO:0000313" key="5">
    <source>
        <dbReference type="EMBL" id="EHL78311.1"/>
    </source>
</evidence>
<evidence type="ECO:0000313" key="6">
    <source>
        <dbReference type="Proteomes" id="UP000011747"/>
    </source>
</evidence>
<reference evidence="5 6" key="1">
    <citation type="submission" date="2011-09" db="EMBL/GenBank/DDBJ databases">
        <title>The Genome Sequence of Bacillus smithii 7_3_47FAA.</title>
        <authorList>
            <consortium name="The Broad Institute Genome Sequencing Platform"/>
            <person name="Earl A."/>
            <person name="Ward D."/>
            <person name="Feldgarden M."/>
            <person name="Gevers D."/>
            <person name="Daigneault M."/>
            <person name="Strauss J."/>
            <person name="Allen-Vercoe E."/>
            <person name="Young S.K."/>
            <person name="Zeng Q."/>
            <person name="Gargeya S."/>
            <person name="Fitzgerald M."/>
            <person name="Haas B."/>
            <person name="Abouelleil A."/>
            <person name="Alvarado L."/>
            <person name="Arachchi H.M."/>
            <person name="Berlin A."/>
            <person name="Brown A."/>
            <person name="Chapman S.B."/>
            <person name="Chen Z."/>
            <person name="Dunbar C."/>
            <person name="Freedman E."/>
            <person name="Gearin G."/>
            <person name="Goldberg J."/>
            <person name="Griggs A."/>
            <person name="Gujja S."/>
            <person name="Heiman D."/>
            <person name="Howarth C."/>
            <person name="Larson L."/>
            <person name="Lui A."/>
            <person name="MacDonald P.J.P."/>
            <person name="Montmayeur A."/>
            <person name="Murphy C."/>
            <person name="Neiman D."/>
            <person name="Pearson M."/>
            <person name="Priest M."/>
            <person name="Roberts A."/>
            <person name="Saif S."/>
            <person name="Shea T."/>
            <person name="Shenoy N."/>
            <person name="Sisk P."/>
            <person name="Stolte C."/>
            <person name="Sykes S."/>
            <person name="Wortman J."/>
            <person name="Nusbaum C."/>
            <person name="Birren B."/>
        </authorList>
    </citation>
    <scope>NUCLEOTIDE SEQUENCE [LARGE SCALE GENOMIC DNA]</scope>
    <source>
        <strain evidence="5 6">7_3_47FAA</strain>
    </source>
</reference>
<evidence type="ECO:0000256" key="2">
    <source>
        <dbReference type="ARBA" id="ARBA00022643"/>
    </source>
</evidence>
<sequence>MAISSLSSKGGKKMKCVILVGSPLRPSRSDSIADFLKNRLESIGHQAKVISIRDLPAEDVYYADFHSTAIQQYKQKIEEADGFVVISPVYKASIPGALKAFIDLLPMDILKGKSVFPIMVGGTMSHLLTIEYVLNPLLSVIGATQIARGVYIHDSHVQMKENGEVVIDLDIQDRLNNSLADFIRFSPS</sequence>
<dbReference type="PANTHER" id="PTHR43408:SF1">
    <property type="entry name" value="FMN REDUCTASE (NADPH)"/>
    <property type="match status" value="1"/>
</dbReference>
<name>G9QKL2_9BACI</name>
<keyword evidence="1" id="KW-0285">Flavoprotein</keyword>
<gene>
    <name evidence="5" type="ORF">HMPREF1015_01701</name>
</gene>
<keyword evidence="3" id="KW-0560">Oxidoreductase</keyword>
<comment type="caution">
    <text evidence="5">The sequence shown here is derived from an EMBL/GenBank/DDBJ whole genome shotgun (WGS) entry which is preliminary data.</text>
</comment>
<accession>G9QKL2</accession>
<dbReference type="PANTHER" id="PTHR43408">
    <property type="entry name" value="FMN REDUCTASE (NADPH)"/>
    <property type="match status" value="1"/>
</dbReference>
<organism evidence="5 6">
    <name type="scientific">Bacillus smithii 7_3_47FAA</name>
    <dbReference type="NCBI Taxonomy" id="665952"/>
    <lineage>
        <taxon>Bacteria</taxon>
        <taxon>Bacillati</taxon>
        <taxon>Bacillota</taxon>
        <taxon>Bacilli</taxon>
        <taxon>Bacillales</taxon>
        <taxon>Bacillaceae</taxon>
        <taxon>Bacillus</taxon>
    </lineage>
</organism>
<evidence type="ECO:0000259" key="4">
    <source>
        <dbReference type="Pfam" id="PF03358"/>
    </source>
</evidence>
<dbReference type="HOGENOM" id="CLU_055322_3_0_9"/>
<proteinExistence type="predicted"/>
<dbReference type="GO" id="GO:0008752">
    <property type="term" value="F:FMN reductase [NAD(P)H] activity"/>
    <property type="evidence" value="ECO:0007669"/>
    <property type="project" value="InterPro"/>
</dbReference>
<dbReference type="AlphaFoldDB" id="G9QKL2"/>